<dbReference type="EMBL" id="CAJQZP010001558">
    <property type="protein sequence ID" value="CAG5053989.1"/>
    <property type="molecule type" value="Genomic_DNA"/>
</dbReference>
<dbReference type="OrthoDB" id="77878at2759"/>
<dbReference type="InterPro" id="IPR008547">
    <property type="entry name" value="DUF829_TMEM53"/>
</dbReference>
<evidence type="ECO:0000313" key="2">
    <source>
        <dbReference type="Proteomes" id="UP000691718"/>
    </source>
</evidence>
<evidence type="ECO:0000313" key="1">
    <source>
        <dbReference type="EMBL" id="CAG5053989.1"/>
    </source>
</evidence>
<sequence length="333" mass="38066">MGELRKAISFTVFCGRSGLNLKEYAISPFKRSLVIPAPLPSLGFKRGAHTQDITRNIKHISNDKIKLSVDPKTMKLNKPLSRPMCIMLSWLLSKPKHVMKYASLYLEQGFDVISVSCTPWQLMRPTNGVKVVARDLIRFMAENGNKFVVHGFSVGGYVWSEGLVYAVNNKELYMPVLERVEAQVWDSVADITAVTVGVPSAIFPKNKFLRNAMNSFLELYLRVFSSVTAQYRRASDTYYCTPCRAPALFLLSASDPVGARPNIQNAHDTWMQMGIKCTWKCWDNSPHVLHYMHHPEEYTELLLTHLRENTSSVRERFLKQAREREYEEKRAVA</sequence>
<organism evidence="1 2">
    <name type="scientific">Parnassius apollo</name>
    <name type="common">Apollo butterfly</name>
    <name type="synonym">Papilio apollo</name>
    <dbReference type="NCBI Taxonomy" id="110799"/>
    <lineage>
        <taxon>Eukaryota</taxon>
        <taxon>Metazoa</taxon>
        <taxon>Ecdysozoa</taxon>
        <taxon>Arthropoda</taxon>
        <taxon>Hexapoda</taxon>
        <taxon>Insecta</taxon>
        <taxon>Pterygota</taxon>
        <taxon>Neoptera</taxon>
        <taxon>Endopterygota</taxon>
        <taxon>Lepidoptera</taxon>
        <taxon>Glossata</taxon>
        <taxon>Ditrysia</taxon>
        <taxon>Papilionoidea</taxon>
        <taxon>Papilionidae</taxon>
        <taxon>Parnassiinae</taxon>
        <taxon>Parnassini</taxon>
        <taxon>Parnassius</taxon>
        <taxon>Parnassius</taxon>
    </lineage>
</organism>
<accession>A0A8S3Y8V1</accession>
<proteinExistence type="predicted"/>
<protein>
    <submittedName>
        <fullName evidence="1">(apollo) hypothetical protein</fullName>
    </submittedName>
</protein>
<dbReference type="AlphaFoldDB" id="A0A8S3Y8V1"/>
<dbReference type="PANTHER" id="PTHR20908:SF1">
    <property type="entry name" value="LD15586P"/>
    <property type="match status" value="1"/>
</dbReference>
<dbReference type="Pfam" id="PF05705">
    <property type="entry name" value="DUF829"/>
    <property type="match status" value="1"/>
</dbReference>
<dbReference type="PANTHER" id="PTHR20908">
    <property type="entry name" value="LD15586P"/>
    <property type="match status" value="1"/>
</dbReference>
<dbReference type="Proteomes" id="UP000691718">
    <property type="component" value="Unassembled WGS sequence"/>
</dbReference>
<dbReference type="GO" id="GO:0017171">
    <property type="term" value="F:serine hydrolase activity"/>
    <property type="evidence" value="ECO:0007669"/>
    <property type="project" value="TreeGrafter"/>
</dbReference>
<comment type="caution">
    <text evidence="1">The sequence shown here is derived from an EMBL/GenBank/DDBJ whole genome shotgun (WGS) entry which is preliminary data.</text>
</comment>
<gene>
    <name evidence="1" type="ORF">PAPOLLO_LOCUS25818</name>
</gene>
<name>A0A8S3Y8V1_PARAO</name>
<reference evidence="1" key="1">
    <citation type="submission" date="2021-04" db="EMBL/GenBank/DDBJ databases">
        <authorList>
            <person name="Tunstrom K."/>
        </authorList>
    </citation>
    <scope>NUCLEOTIDE SEQUENCE</scope>
</reference>
<keyword evidence="2" id="KW-1185">Reference proteome</keyword>